<feature type="transmembrane region" description="Helical" evidence="1">
    <location>
        <begin position="35"/>
        <end position="53"/>
    </location>
</feature>
<name>A0A6G1H5Q6_9PEZI</name>
<gene>
    <name evidence="2" type="ORF">K402DRAFT_34495</name>
</gene>
<evidence type="ECO:0000313" key="2">
    <source>
        <dbReference type="EMBL" id="KAF1988392.1"/>
    </source>
</evidence>
<evidence type="ECO:0000256" key="1">
    <source>
        <dbReference type="SAM" id="Phobius"/>
    </source>
</evidence>
<protein>
    <submittedName>
        <fullName evidence="2">Uncharacterized protein</fullName>
    </submittedName>
</protein>
<accession>A0A6G1H5Q6</accession>
<proteinExistence type="predicted"/>
<dbReference type="Proteomes" id="UP000800041">
    <property type="component" value="Unassembled WGS sequence"/>
</dbReference>
<keyword evidence="1" id="KW-0472">Membrane</keyword>
<keyword evidence="3" id="KW-1185">Reference proteome</keyword>
<organism evidence="2 3">
    <name type="scientific">Aulographum hederae CBS 113979</name>
    <dbReference type="NCBI Taxonomy" id="1176131"/>
    <lineage>
        <taxon>Eukaryota</taxon>
        <taxon>Fungi</taxon>
        <taxon>Dikarya</taxon>
        <taxon>Ascomycota</taxon>
        <taxon>Pezizomycotina</taxon>
        <taxon>Dothideomycetes</taxon>
        <taxon>Pleosporomycetidae</taxon>
        <taxon>Aulographales</taxon>
        <taxon>Aulographaceae</taxon>
    </lineage>
</organism>
<dbReference type="EMBL" id="ML977149">
    <property type="protein sequence ID" value="KAF1988392.1"/>
    <property type="molecule type" value="Genomic_DNA"/>
</dbReference>
<feature type="transmembrane region" description="Helical" evidence="1">
    <location>
        <begin position="65"/>
        <end position="88"/>
    </location>
</feature>
<keyword evidence="1" id="KW-0812">Transmembrane</keyword>
<reference evidence="2" key="1">
    <citation type="journal article" date="2020" name="Stud. Mycol.">
        <title>101 Dothideomycetes genomes: a test case for predicting lifestyles and emergence of pathogens.</title>
        <authorList>
            <person name="Haridas S."/>
            <person name="Albert R."/>
            <person name="Binder M."/>
            <person name="Bloem J."/>
            <person name="Labutti K."/>
            <person name="Salamov A."/>
            <person name="Andreopoulos B."/>
            <person name="Baker S."/>
            <person name="Barry K."/>
            <person name="Bills G."/>
            <person name="Bluhm B."/>
            <person name="Cannon C."/>
            <person name="Castanera R."/>
            <person name="Culley D."/>
            <person name="Daum C."/>
            <person name="Ezra D."/>
            <person name="Gonzalez J."/>
            <person name="Henrissat B."/>
            <person name="Kuo A."/>
            <person name="Liang C."/>
            <person name="Lipzen A."/>
            <person name="Lutzoni F."/>
            <person name="Magnuson J."/>
            <person name="Mondo S."/>
            <person name="Nolan M."/>
            <person name="Ohm R."/>
            <person name="Pangilinan J."/>
            <person name="Park H.-J."/>
            <person name="Ramirez L."/>
            <person name="Alfaro M."/>
            <person name="Sun H."/>
            <person name="Tritt A."/>
            <person name="Yoshinaga Y."/>
            <person name="Zwiers L.-H."/>
            <person name="Turgeon B."/>
            <person name="Goodwin S."/>
            <person name="Spatafora J."/>
            <person name="Crous P."/>
            <person name="Grigoriev I."/>
        </authorList>
    </citation>
    <scope>NUCLEOTIDE SEQUENCE</scope>
    <source>
        <strain evidence="2">CBS 113979</strain>
    </source>
</reference>
<evidence type="ECO:0000313" key="3">
    <source>
        <dbReference type="Proteomes" id="UP000800041"/>
    </source>
</evidence>
<keyword evidence="1" id="KW-1133">Transmembrane helix</keyword>
<dbReference type="AlphaFoldDB" id="A0A6G1H5Q6"/>
<sequence>MDDMRTFSTAVCFLGTPLVDVVVPHSRFGRGYDIIVVLLISWTPRVFLRFFLWTSPLILSDCAQASTFALLLSSGLTLILRCCCWWFGFSSDYILLSRTSYRPLSSLPPPRITAQAPGSQCFTFIYSSPAIQFGPRFQDHSDISIGRKSSRLPPLYHLLRTYNTSSQICIYRQKFPGAHLHRGVEILGFPLESSSWKEGKKSALHLAFLYLTSKIREFGRRLGDFSAVYRKEETRSPS</sequence>